<dbReference type="EMBL" id="BEYU01000012">
    <property type="protein sequence ID" value="GBG25341.1"/>
    <property type="molecule type" value="Genomic_DNA"/>
</dbReference>
<dbReference type="OrthoDB" id="413572at2759"/>
<dbReference type="GO" id="GO:0016301">
    <property type="term" value="F:kinase activity"/>
    <property type="evidence" value="ECO:0007669"/>
    <property type="project" value="UniProtKB-KW"/>
</dbReference>
<evidence type="ECO:0000256" key="11">
    <source>
        <dbReference type="ARBA" id="ARBA00049535"/>
    </source>
</evidence>
<dbReference type="InterPro" id="IPR029099">
    <property type="entry name" value="Pribosyltran_N"/>
</dbReference>
<evidence type="ECO:0000256" key="13">
    <source>
        <dbReference type="SAM" id="SignalP"/>
    </source>
</evidence>
<dbReference type="EC" id="2.7.6.1" evidence="3"/>
<dbReference type="InParanoid" id="A0A2R5GB37"/>
<evidence type="ECO:0000313" key="16">
    <source>
        <dbReference type="Proteomes" id="UP000241890"/>
    </source>
</evidence>
<reference evidence="15 16" key="1">
    <citation type="submission" date="2017-12" db="EMBL/GenBank/DDBJ databases">
        <title>Sequencing, de novo assembly and annotation of complete genome of a new Thraustochytrid species, strain FCC1311.</title>
        <authorList>
            <person name="Sedici K."/>
            <person name="Godart F."/>
            <person name="Aiese Cigliano R."/>
            <person name="Sanseverino W."/>
            <person name="Barakat M."/>
            <person name="Ortet P."/>
            <person name="Marechal E."/>
            <person name="Cagnac O."/>
            <person name="Amato A."/>
        </authorList>
    </citation>
    <scope>NUCLEOTIDE SEQUENCE [LARGE SCALE GENOMIC DNA]</scope>
</reference>
<evidence type="ECO:0000256" key="10">
    <source>
        <dbReference type="ARBA" id="ARBA00022842"/>
    </source>
</evidence>
<dbReference type="Proteomes" id="UP000241890">
    <property type="component" value="Unassembled WGS sequence"/>
</dbReference>
<keyword evidence="9" id="KW-0067">ATP-binding</keyword>
<keyword evidence="6" id="KW-0545">Nucleotide biosynthesis</keyword>
<dbReference type="GO" id="GO:0004749">
    <property type="term" value="F:ribose phosphate diphosphokinase activity"/>
    <property type="evidence" value="ECO:0007669"/>
    <property type="project" value="UniProtKB-EC"/>
</dbReference>
<dbReference type="CDD" id="cd06223">
    <property type="entry name" value="PRTases_typeI"/>
    <property type="match status" value="1"/>
</dbReference>
<evidence type="ECO:0000256" key="6">
    <source>
        <dbReference type="ARBA" id="ARBA00022727"/>
    </source>
</evidence>
<comment type="caution">
    <text evidence="15">The sequence shown here is derived from an EMBL/GenBank/DDBJ whole genome shotgun (WGS) entry which is preliminary data.</text>
</comment>
<evidence type="ECO:0000256" key="4">
    <source>
        <dbReference type="ARBA" id="ARBA00022679"/>
    </source>
</evidence>
<keyword evidence="7" id="KW-0547">Nucleotide-binding</keyword>
<organism evidence="15 16">
    <name type="scientific">Hondaea fermentalgiana</name>
    <dbReference type="NCBI Taxonomy" id="2315210"/>
    <lineage>
        <taxon>Eukaryota</taxon>
        <taxon>Sar</taxon>
        <taxon>Stramenopiles</taxon>
        <taxon>Bigyra</taxon>
        <taxon>Labyrinthulomycetes</taxon>
        <taxon>Thraustochytrida</taxon>
        <taxon>Thraustochytriidae</taxon>
        <taxon>Hondaea</taxon>
    </lineage>
</organism>
<sequence length="432" mass="45912">MRRAVFSRRGAAAAASALGAATAVALANSWPASRETGEQDLGARCEAKAETTTPEDEKPRTPQISMRTQSRTKPVSSAKKPHLCSLNNDFTPGCGELKVFAGNSNLALAEEVAQHLGVSVGRSNVKRFADGEVSVKLDESVRGKDVYIVQPTSPPVNENLMELLLMVSAARHASAKRVTVVVPYFGYMRSLAHSAPTKSRTDWNYARSNLAAADVARMMEVAGAQSVIAVDIHPPGQGMAEGFFERTPIETLRAADFVPRELANIIKSLAEESEGLAVVSPHASCLTKAKNFKVALSEALDTPIDLATIIRTPPPPSPDGTPTPRSVDLVGNVKGKSVIIVEDIMESGSTTCAAIDALHSAGAKSVSVYCSHALFNGEAAARLAKAGIEKIVVLNTVPVRESDRAALGDKLEIISVAPEISELIRKMHYETK</sequence>
<evidence type="ECO:0000256" key="3">
    <source>
        <dbReference type="ARBA" id="ARBA00013247"/>
    </source>
</evidence>
<comment type="pathway">
    <text evidence="1">Metabolic intermediate biosynthesis; 5-phospho-alpha-D-ribose 1-diphosphate biosynthesis; 5-phospho-alpha-D-ribose 1-diphosphate from D-ribose 5-phosphate (route I): step 1/1.</text>
</comment>
<feature type="region of interest" description="Disordered" evidence="12">
    <location>
        <begin position="32"/>
        <end position="80"/>
    </location>
</feature>
<dbReference type="SMART" id="SM01400">
    <property type="entry name" value="Pribosyltran_N"/>
    <property type="match status" value="1"/>
</dbReference>
<keyword evidence="4" id="KW-0808">Transferase</keyword>
<comment type="catalytic activity">
    <reaction evidence="11">
        <text>D-ribose 5-phosphate + ATP = 5-phospho-alpha-D-ribose 1-diphosphate + AMP + H(+)</text>
        <dbReference type="Rhea" id="RHEA:15609"/>
        <dbReference type="ChEBI" id="CHEBI:15378"/>
        <dbReference type="ChEBI" id="CHEBI:30616"/>
        <dbReference type="ChEBI" id="CHEBI:58017"/>
        <dbReference type="ChEBI" id="CHEBI:78346"/>
        <dbReference type="ChEBI" id="CHEBI:456215"/>
        <dbReference type="EC" id="2.7.6.1"/>
    </reaction>
</comment>
<dbReference type="InterPro" id="IPR029057">
    <property type="entry name" value="PRTase-like"/>
</dbReference>
<dbReference type="GO" id="GO:0006164">
    <property type="term" value="P:purine nucleotide biosynthetic process"/>
    <property type="evidence" value="ECO:0007669"/>
    <property type="project" value="TreeGrafter"/>
</dbReference>
<feature type="compositionally biased region" description="Polar residues" evidence="12">
    <location>
        <begin position="62"/>
        <end position="75"/>
    </location>
</feature>
<evidence type="ECO:0000256" key="12">
    <source>
        <dbReference type="SAM" id="MobiDB-lite"/>
    </source>
</evidence>
<evidence type="ECO:0000256" key="9">
    <source>
        <dbReference type="ARBA" id="ARBA00022840"/>
    </source>
</evidence>
<proteinExistence type="inferred from homology"/>
<dbReference type="Gene3D" id="3.40.50.2020">
    <property type="match status" value="2"/>
</dbReference>
<protein>
    <recommendedName>
        <fullName evidence="3">ribose-phosphate diphosphokinase</fullName>
        <ecNumber evidence="3">2.7.6.1</ecNumber>
    </recommendedName>
</protein>
<evidence type="ECO:0000256" key="2">
    <source>
        <dbReference type="ARBA" id="ARBA00006478"/>
    </source>
</evidence>
<dbReference type="PANTHER" id="PTHR10210">
    <property type="entry name" value="RIBOSE-PHOSPHATE DIPHOSPHOKINASE FAMILY MEMBER"/>
    <property type="match status" value="1"/>
</dbReference>
<keyword evidence="10" id="KW-0460">Magnesium</keyword>
<dbReference type="GO" id="GO:0006015">
    <property type="term" value="P:5-phosphoribose 1-diphosphate biosynthetic process"/>
    <property type="evidence" value="ECO:0007669"/>
    <property type="project" value="TreeGrafter"/>
</dbReference>
<dbReference type="GO" id="GO:0005524">
    <property type="term" value="F:ATP binding"/>
    <property type="evidence" value="ECO:0007669"/>
    <property type="project" value="UniProtKB-KW"/>
</dbReference>
<dbReference type="FunFam" id="3.40.50.2020:FF:000007">
    <property type="entry name" value="Ribose-phosphate pyrophosphokinase"/>
    <property type="match status" value="1"/>
</dbReference>
<gene>
    <name evidence="15" type="ORF">FCC1311_015592</name>
</gene>
<dbReference type="SUPFAM" id="SSF53271">
    <property type="entry name" value="PRTase-like"/>
    <property type="match status" value="2"/>
</dbReference>
<evidence type="ECO:0000313" key="15">
    <source>
        <dbReference type="EMBL" id="GBG25341.1"/>
    </source>
</evidence>
<dbReference type="InterPro" id="IPR005946">
    <property type="entry name" value="Rib-P_diPkinase"/>
</dbReference>
<dbReference type="Pfam" id="PF14572">
    <property type="entry name" value="Pribosyl_synth"/>
    <property type="match status" value="1"/>
</dbReference>
<accession>A0A2R5GB37</accession>
<comment type="similarity">
    <text evidence="2">Belongs to the ribose-phosphate pyrophosphokinase family.</text>
</comment>
<feature type="signal peptide" evidence="13">
    <location>
        <begin position="1"/>
        <end position="27"/>
    </location>
</feature>
<dbReference type="InterPro" id="IPR000836">
    <property type="entry name" value="PRTase_dom"/>
</dbReference>
<evidence type="ECO:0000259" key="14">
    <source>
        <dbReference type="Pfam" id="PF13793"/>
    </source>
</evidence>
<name>A0A2R5GB37_9STRA</name>
<keyword evidence="8 15" id="KW-0418">Kinase</keyword>
<feature type="compositionally biased region" description="Basic and acidic residues" evidence="12">
    <location>
        <begin position="35"/>
        <end position="60"/>
    </location>
</feature>
<dbReference type="NCBIfam" id="TIGR01251">
    <property type="entry name" value="ribP_PPkin"/>
    <property type="match status" value="1"/>
</dbReference>
<feature type="domain" description="Ribose-phosphate pyrophosphokinase N-terminal" evidence="14">
    <location>
        <begin position="97"/>
        <end position="223"/>
    </location>
</feature>
<dbReference type="AlphaFoldDB" id="A0A2R5GB37"/>
<evidence type="ECO:0000256" key="5">
    <source>
        <dbReference type="ARBA" id="ARBA00022723"/>
    </source>
</evidence>
<evidence type="ECO:0000256" key="8">
    <source>
        <dbReference type="ARBA" id="ARBA00022777"/>
    </source>
</evidence>
<evidence type="ECO:0000256" key="7">
    <source>
        <dbReference type="ARBA" id="ARBA00022741"/>
    </source>
</evidence>
<keyword evidence="16" id="KW-1185">Reference proteome</keyword>
<dbReference type="PANTHER" id="PTHR10210:SF32">
    <property type="entry name" value="RIBOSE-PHOSPHATE PYROPHOSPHOKINASE 2"/>
    <property type="match status" value="1"/>
</dbReference>
<dbReference type="GO" id="GO:0000287">
    <property type="term" value="F:magnesium ion binding"/>
    <property type="evidence" value="ECO:0007669"/>
    <property type="project" value="InterPro"/>
</dbReference>
<dbReference type="GO" id="GO:0002189">
    <property type="term" value="C:ribose phosphate diphosphokinase complex"/>
    <property type="evidence" value="ECO:0007669"/>
    <property type="project" value="TreeGrafter"/>
</dbReference>
<dbReference type="Pfam" id="PF13793">
    <property type="entry name" value="Pribosyltran_N"/>
    <property type="match status" value="1"/>
</dbReference>
<dbReference type="GO" id="GO:0005737">
    <property type="term" value="C:cytoplasm"/>
    <property type="evidence" value="ECO:0007669"/>
    <property type="project" value="TreeGrafter"/>
</dbReference>
<keyword evidence="5" id="KW-0479">Metal-binding</keyword>
<keyword evidence="13" id="KW-0732">Signal</keyword>
<feature type="chain" id="PRO_5015330329" description="ribose-phosphate diphosphokinase" evidence="13">
    <location>
        <begin position="28"/>
        <end position="432"/>
    </location>
</feature>
<evidence type="ECO:0000256" key="1">
    <source>
        <dbReference type="ARBA" id="ARBA00004996"/>
    </source>
</evidence>